<dbReference type="RefSeq" id="WP_114408485.1">
    <property type="nucleotide sequence ID" value="NZ_QOWE01000022.1"/>
</dbReference>
<accession>A0A368JH52</accession>
<keyword evidence="2" id="KW-1185">Reference proteome</keyword>
<reference evidence="1 2" key="1">
    <citation type="submission" date="2018-07" db="EMBL/GenBank/DDBJ databases">
        <title>Genome analysis of Larkinella rosea.</title>
        <authorList>
            <person name="Zhou Z."/>
            <person name="Wang G."/>
        </authorList>
    </citation>
    <scope>NUCLEOTIDE SEQUENCE [LARGE SCALE GENOMIC DNA]</scope>
    <source>
        <strain evidence="2">zzj9</strain>
    </source>
</reference>
<evidence type="ECO:0000313" key="2">
    <source>
        <dbReference type="Proteomes" id="UP000253383"/>
    </source>
</evidence>
<gene>
    <name evidence="1" type="ORF">DUE52_23340</name>
</gene>
<dbReference type="Proteomes" id="UP000253383">
    <property type="component" value="Unassembled WGS sequence"/>
</dbReference>
<dbReference type="PROSITE" id="PS51257">
    <property type="entry name" value="PROKAR_LIPOPROTEIN"/>
    <property type="match status" value="1"/>
</dbReference>
<dbReference type="AlphaFoldDB" id="A0A368JH52"/>
<evidence type="ECO:0000313" key="1">
    <source>
        <dbReference type="EMBL" id="RCR66998.1"/>
    </source>
</evidence>
<dbReference type="EMBL" id="QOWE01000022">
    <property type="protein sequence ID" value="RCR66998.1"/>
    <property type="molecule type" value="Genomic_DNA"/>
</dbReference>
<name>A0A368JH52_9BACT</name>
<comment type="caution">
    <text evidence="1">The sequence shown here is derived from an EMBL/GenBank/DDBJ whole genome shotgun (WGS) entry which is preliminary data.</text>
</comment>
<protein>
    <submittedName>
        <fullName evidence="1">Uncharacterized protein</fullName>
    </submittedName>
</protein>
<proteinExistence type="predicted"/>
<sequence>MKILIRSYVFSLVHLTAGCTTTQFQPIQRSAGVQESSDSVAVRIFLLERDLPATFDPLGTVAIHIYGSVFGIHPKVEAELQKVGRQKGANGAYRIGHGTYDHDKDGIVSYLLFRYPSDERP</sequence>
<dbReference type="OrthoDB" id="957426at2"/>
<organism evidence="1 2">
    <name type="scientific">Larkinella punicea</name>
    <dbReference type="NCBI Taxonomy" id="2315727"/>
    <lineage>
        <taxon>Bacteria</taxon>
        <taxon>Pseudomonadati</taxon>
        <taxon>Bacteroidota</taxon>
        <taxon>Cytophagia</taxon>
        <taxon>Cytophagales</taxon>
        <taxon>Spirosomataceae</taxon>
        <taxon>Larkinella</taxon>
    </lineage>
</organism>